<feature type="transmembrane region" description="Helical" evidence="10">
    <location>
        <begin position="430"/>
        <end position="451"/>
    </location>
</feature>
<keyword evidence="8 10" id="KW-0472">Membrane</keyword>
<sequence length="748" mass="85196">MATIMEEIPYVDKKAEKTSPGDSLSEEKKSLPDVEKGDDDDPAYNVLPQIVREICDFEDDTTMPVLTFRFYLISAIFTALGAWLTQMGFFRTTYIPYSIYFVQIASLYVGRFLARVLPNKRVGYGRFAFELNPGEFTIKEHVAVVLAANTGATNNLGDYVLAPLQVFYEKPMNGWLAILFMWSAVFIGFSFASFARVFLIENPSIPFPLTLQQAAVFKAMRSSVIGDSATSKRQMRVFWYTILIFFCWQFLPEYAFPFTSSLALLCWFSMNPTTQFLGSGLGGAGILNITLDWSNIGSTMIYYPYWAQLNFLAACVVTAWILVPIGFINGIWGSDKYPIQTQTLYLRNGSTYPTRELLINDSDLNEVLFDEIGPPMMSAQLRWEYFFSYVAYIGSFGPALWRSYKQQWQGGRVHNDKLTQLARQYPQVPLWWNLALFGVSFAVLIVLTATGVLYMPIYMLFIGLAIGALIVLPMGFIYAVSGYQMQVGYFNELFYGYAIDAGGTRHPIGSLSYRVISGQCWYEAQSMLSDMKLGHFFHIPPRATLTAQIWGIIVGVPVNYATILWVCNTKGGILTGAMTDPNHQWTGQTVISLYNQSICFALIGPRRLFNDPVYTPMLYGFLVGAVVPCILYLLHRWKPKARFDLWSVPIFGDRCEHFWGNISNSFFTWFILGTLNHLYFKRYRYNFWKKYAYLWGAAADTGYNFNMLIIFIAFSAAKTVTMPNWWGNNAKSVERCFHVPEDGMHMVQ</sequence>
<dbReference type="OMA" id="QLAYRII"/>
<feature type="transmembrane region" description="Helical" evidence="10">
    <location>
        <begin position="237"/>
        <end position="256"/>
    </location>
</feature>
<feature type="compositionally biased region" description="Basic and acidic residues" evidence="9">
    <location>
        <begin position="10"/>
        <end position="35"/>
    </location>
</feature>
<comment type="subcellular location">
    <subcellularLocation>
        <location evidence="1">Membrane</location>
        <topology evidence="1">Multi-pass membrane protein</topology>
    </subcellularLocation>
</comment>
<protein>
    <recommendedName>
        <fullName evidence="13">OPT superfamily oligopeptide transporter</fullName>
    </recommendedName>
</protein>
<evidence type="ECO:0000256" key="4">
    <source>
        <dbReference type="ARBA" id="ARBA00022692"/>
    </source>
</evidence>
<dbReference type="GO" id="GO:0015031">
    <property type="term" value="P:protein transport"/>
    <property type="evidence" value="ECO:0007669"/>
    <property type="project" value="UniProtKB-KW"/>
</dbReference>
<evidence type="ECO:0000256" key="5">
    <source>
        <dbReference type="ARBA" id="ARBA00022856"/>
    </source>
</evidence>
<reference evidence="11 12" key="1">
    <citation type="journal article" date="2010" name="Nat. Biotechnol.">
        <title>Genome sequence of the model mushroom Schizophyllum commune.</title>
        <authorList>
            <person name="Ohm R.A."/>
            <person name="de Jong J.F."/>
            <person name="Lugones L.G."/>
            <person name="Aerts A."/>
            <person name="Kothe E."/>
            <person name="Stajich J.E."/>
            <person name="de Vries R.P."/>
            <person name="Record E."/>
            <person name="Levasseur A."/>
            <person name="Baker S.E."/>
            <person name="Bartholomew K.A."/>
            <person name="Coutinho P.M."/>
            <person name="Erdmann S."/>
            <person name="Fowler T.J."/>
            <person name="Gathman A.C."/>
            <person name="Lombard V."/>
            <person name="Henrissat B."/>
            <person name="Knabe N."/>
            <person name="Kuees U."/>
            <person name="Lilly W.W."/>
            <person name="Lindquist E."/>
            <person name="Lucas S."/>
            <person name="Magnuson J.K."/>
            <person name="Piumi F."/>
            <person name="Raudaskoski M."/>
            <person name="Salamov A."/>
            <person name="Schmutz J."/>
            <person name="Schwarze F.W.M.R."/>
            <person name="vanKuyk P.A."/>
            <person name="Horton J.S."/>
            <person name="Grigoriev I.V."/>
            <person name="Woesten H.A.B."/>
        </authorList>
    </citation>
    <scope>NUCLEOTIDE SEQUENCE [LARGE SCALE GENOMIC DNA]</scope>
    <source>
        <strain evidence="12">H4-8 / FGSC 9210</strain>
    </source>
</reference>
<evidence type="ECO:0000256" key="8">
    <source>
        <dbReference type="ARBA" id="ARBA00023136"/>
    </source>
</evidence>
<feature type="transmembrane region" description="Helical" evidence="10">
    <location>
        <begin position="457"/>
        <end position="480"/>
    </location>
</feature>
<keyword evidence="12" id="KW-1185">Reference proteome</keyword>
<dbReference type="PANTHER" id="PTHR22601">
    <property type="entry name" value="ISP4 LIKE PROTEIN"/>
    <property type="match status" value="1"/>
</dbReference>
<keyword evidence="6" id="KW-0653">Protein transport</keyword>
<feature type="transmembrane region" description="Helical" evidence="10">
    <location>
        <begin position="175"/>
        <end position="199"/>
    </location>
</feature>
<dbReference type="NCBIfam" id="TIGR00728">
    <property type="entry name" value="OPT_sfam"/>
    <property type="match status" value="1"/>
</dbReference>
<dbReference type="InParanoid" id="D8QGQ2"/>
<feature type="region of interest" description="Disordered" evidence="9">
    <location>
        <begin position="1"/>
        <end position="41"/>
    </location>
</feature>
<dbReference type="EMBL" id="GL377312">
    <property type="protein sequence ID" value="EFI92806.1"/>
    <property type="molecule type" value="Genomic_DNA"/>
</dbReference>
<feature type="transmembrane region" description="Helical" evidence="10">
    <location>
        <begin position="692"/>
        <end position="717"/>
    </location>
</feature>
<feature type="transmembrane region" description="Helical" evidence="10">
    <location>
        <begin position="68"/>
        <end position="85"/>
    </location>
</feature>
<evidence type="ECO:0000256" key="1">
    <source>
        <dbReference type="ARBA" id="ARBA00004141"/>
    </source>
</evidence>
<feature type="transmembrane region" description="Helical" evidence="10">
    <location>
        <begin position="305"/>
        <end position="328"/>
    </location>
</feature>
<feature type="transmembrane region" description="Helical" evidence="10">
    <location>
        <begin position="385"/>
        <end position="404"/>
    </location>
</feature>
<gene>
    <name evidence="11" type="ORF">SCHCODRAFT_237661</name>
</gene>
<evidence type="ECO:0000313" key="11">
    <source>
        <dbReference type="EMBL" id="EFI92806.1"/>
    </source>
</evidence>
<name>D8QGQ2_SCHCM</name>
<accession>D8QGQ2</accession>
<dbReference type="Pfam" id="PF03169">
    <property type="entry name" value="OPT"/>
    <property type="match status" value="1"/>
</dbReference>
<evidence type="ECO:0000313" key="12">
    <source>
        <dbReference type="Proteomes" id="UP000007431"/>
    </source>
</evidence>
<dbReference type="AlphaFoldDB" id="D8QGQ2"/>
<evidence type="ECO:0000256" key="3">
    <source>
        <dbReference type="ARBA" id="ARBA00022448"/>
    </source>
</evidence>
<evidence type="ECO:0000256" key="10">
    <source>
        <dbReference type="SAM" id="Phobius"/>
    </source>
</evidence>
<dbReference type="GO" id="GO:0035673">
    <property type="term" value="F:oligopeptide transmembrane transporter activity"/>
    <property type="evidence" value="ECO:0007669"/>
    <property type="project" value="InterPro"/>
</dbReference>
<dbReference type="InterPro" id="IPR004648">
    <property type="entry name" value="Oligpept_transpt"/>
</dbReference>
<keyword evidence="3" id="KW-0813">Transport</keyword>
<evidence type="ECO:0000256" key="2">
    <source>
        <dbReference type="ARBA" id="ARBA00008807"/>
    </source>
</evidence>
<keyword evidence="7 10" id="KW-1133">Transmembrane helix</keyword>
<evidence type="ECO:0000256" key="9">
    <source>
        <dbReference type="SAM" id="MobiDB-lite"/>
    </source>
</evidence>
<dbReference type="eggNOG" id="KOG2262">
    <property type="taxonomic scope" value="Eukaryota"/>
</dbReference>
<dbReference type="GO" id="GO:0016020">
    <property type="term" value="C:membrane"/>
    <property type="evidence" value="ECO:0007669"/>
    <property type="project" value="UniProtKB-SubCell"/>
</dbReference>
<feature type="transmembrane region" description="Helical" evidence="10">
    <location>
        <begin position="657"/>
        <end position="680"/>
    </location>
</feature>
<proteinExistence type="inferred from homology"/>
<evidence type="ECO:0000256" key="7">
    <source>
        <dbReference type="ARBA" id="ARBA00022989"/>
    </source>
</evidence>
<organism evidence="12">
    <name type="scientific">Schizophyllum commune (strain H4-8 / FGSC 9210)</name>
    <name type="common">Split gill fungus</name>
    <dbReference type="NCBI Taxonomy" id="578458"/>
    <lineage>
        <taxon>Eukaryota</taxon>
        <taxon>Fungi</taxon>
        <taxon>Dikarya</taxon>
        <taxon>Basidiomycota</taxon>
        <taxon>Agaricomycotina</taxon>
        <taxon>Agaricomycetes</taxon>
        <taxon>Agaricomycetidae</taxon>
        <taxon>Agaricales</taxon>
        <taxon>Schizophyllaceae</taxon>
        <taxon>Schizophyllum</taxon>
    </lineage>
</organism>
<evidence type="ECO:0000256" key="6">
    <source>
        <dbReference type="ARBA" id="ARBA00022927"/>
    </source>
</evidence>
<feature type="transmembrane region" description="Helical" evidence="10">
    <location>
        <begin position="276"/>
        <end position="293"/>
    </location>
</feature>
<comment type="similarity">
    <text evidence="2">Belongs to the oligopeptide OPT transporter family.</text>
</comment>
<evidence type="ECO:0008006" key="13">
    <source>
        <dbReference type="Google" id="ProtNLM"/>
    </source>
</evidence>
<keyword evidence="4 10" id="KW-0812">Transmembrane</keyword>
<keyword evidence="5" id="KW-0571">Peptide transport</keyword>
<feature type="transmembrane region" description="Helical" evidence="10">
    <location>
        <begin position="616"/>
        <end position="637"/>
    </location>
</feature>
<dbReference type="VEuPathDB" id="FungiDB:SCHCODRAFT_01183285"/>
<dbReference type="HOGENOM" id="CLU_004965_3_2_1"/>
<dbReference type="InterPro" id="IPR004813">
    <property type="entry name" value="OPT"/>
</dbReference>
<dbReference type="Proteomes" id="UP000007431">
    <property type="component" value="Unassembled WGS sequence"/>
</dbReference>